<name>A0A5C5XDC6_9PLAN</name>
<dbReference type="AlphaFoldDB" id="A0A5C5XDC6"/>
<feature type="domain" description="Sulfatase N-terminal" evidence="1">
    <location>
        <begin position="54"/>
        <end position="341"/>
    </location>
</feature>
<dbReference type="Pfam" id="PF00884">
    <property type="entry name" value="Sulfatase"/>
    <property type="match status" value="1"/>
</dbReference>
<evidence type="ECO:0000259" key="1">
    <source>
        <dbReference type="Pfam" id="PF00884"/>
    </source>
</evidence>
<dbReference type="SUPFAM" id="SSF53649">
    <property type="entry name" value="Alkaline phosphatase-like"/>
    <property type="match status" value="1"/>
</dbReference>
<sequence>MKSKTFLSNGIKFSIYFLLRRKFSKIKCPNYSFFFLIFSLVNIGTQSFAAENRPNILLAISDDQSWIHTSASGSPAIETPAFDHVAQAGALFTNAFAASPGCSPCRAALLTGRHTWQIEEAGTHASSFPLKYPVFPSLLADSGYHTGYTGKGWGPGNYKISGRTQNPAGPSYSKHKLKNTPAGISKTDYAANFVDFLEDRQENQPFLFWYGGHEPHRSYKKGLGEKNGADPSLVDVPGFLPDEPEIRSDILDYYAEIEWFDQHLAKMLKTLEEKGELENTVVIVTSDNGMPFPRAKANCYEYGIHMPLAICWPKQMPGGRQIDDLIGFVDITATILDLAQVTYPADQPGLSGRSFRDLLMSDQSGICDPLRTAVYSARERHSSSRYNNWTYPQRALRTDNYLLIHNFRPERWPAGAPQKYDSDDKLGPAHGGYHDIDACPSLTYLIENRDNPAIAPYFHAAVDKRPEYELFNIKTDPACMKNLSGQQEFQSIERDLIVKLNTYLKETGDPRVLDGGEIYETYKRYSSIRKFPAPE</sequence>
<dbReference type="PANTHER" id="PTHR43751:SF1">
    <property type="entry name" value="SULFATASE ATSG-RELATED"/>
    <property type="match status" value="1"/>
</dbReference>
<dbReference type="PANTHER" id="PTHR43751">
    <property type="entry name" value="SULFATASE"/>
    <property type="match status" value="1"/>
</dbReference>
<accession>A0A5C5XDC6</accession>
<dbReference type="Gene3D" id="3.40.720.10">
    <property type="entry name" value="Alkaline Phosphatase, subunit A"/>
    <property type="match status" value="1"/>
</dbReference>
<reference evidence="2 3" key="1">
    <citation type="submission" date="2019-02" db="EMBL/GenBank/DDBJ databases">
        <title>Deep-cultivation of Planctomycetes and their phenomic and genomic characterization uncovers novel biology.</title>
        <authorList>
            <person name="Wiegand S."/>
            <person name="Jogler M."/>
            <person name="Boedeker C."/>
            <person name="Pinto D."/>
            <person name="Vollmers J."/>
            <person name="Rivas-Marin E."/>
            <person name="Kohn T."/>
            <person name="Peeters S.H."/>
            <person name="Heuer A."/>
            <person name="Rast P."/>
            <person name="Oberbeckmann S."/>
            <person name="Bunk B."/>
            <person name="Jeske O."/>
            <person name="Meyerdierks A."/>
            <person name="Storesund J.E."/>
            <person name="Kallscheuer N."/>
            <person name="Luecker S."/>
            <person name="Lage O.M."/>
            <person name="Pohl T."/>
            <person name="Merkel B.J."/>
            <person name="Hornburger P."/>
            <person name="Mueller R.-W."/>
            <person name="Bruemmer F."/>
            <person name="Labrenz M."/>
            <person name="Spormann A.M."/>
            <person name="Op Den Camp H."/>
            <person name="Overmann J."/>
            <person name="Amann R."/>
            <person name="Jetten M.S.M."/>
            <person name="Mascher T."/>
            <person name="Medema M.H."/>
            <person name="Devos D.P."/>
            <person name="Kaster A.-K."/>
            <person name="Ovreas L."/>
            <person name="Rohde M."/>
            <person name="Galperin M.Y."/>
            <person name="Jogler C."/>
        </authorList>
    </citation>
    <scope>NUCLEOTIDE SEQUENCE [LARGE SCALE GENOMIC DNA]</scope>
    <source>
        <strain evidence="2 3">Pan54</strain>
    </source>
</reference>
<dbReference type="EMBL" id="SJPG01000001">
    <property type="protein sequence ID" value="TWT60313.1"/>
    <property type="molecule type" value="Genomic_DNA"/>
</dbReference>
<proteinExistence type="predicted"/>
<evidence type="ECO:0000313" key="3">
    <source>
        <dbReference type="Proteomes" id="UP000316095"/>
    </source>
</evidence>
<keyword evidence="3" id="KW-1185">Reference proteome</keyword>
<organism evidence="2 3">
    <name type="scientific">Rubinisphaera italica</name>
    <dbReference type="NCBI Taxonomy" id="2527969"/>
    <lineage>
        <taxon>Bacteria</taxon>
        <taxon>Pseudomonadati</taxon>
        <taxon>Planctomycetota</taxon>
        <taxon>Planctomycetia</taxon>
        <taxon>Planctomycetales</taxon>
        <taxon>Planctomycetaceae</taxon>
        <taxon>Rubinisphaera</taxon>
    </lineage>
</organism>
<dbReference type="OrthoDB" id="9762324at2"/>
<gene>
    <name evidence="2" type="ORF">Pan54_10270</name>
</gene>
<evidence type="ECO:0000313" key="2">
    <source>
        <dbReference type="EMBL" id="TWT60313.1"/>
    </source>
</evidence>
<dbReference type="CDD" id="cd16027">
    <property type="entry name" value="SGSH"/>
    <property type="match status" value="1"/>
</dbReference>
<dbReference type="Proteomes" id="UP000316095">
    <property type="component" value="Unassembled WGS sequence"/>
</dbReference>
<dbReference type="InterPro" id="IPR052701">
    <property type="entry name" value="GAG_Ulvan_Degrading_Sulfatases"/>
</dbReference>
<dbReference type="InterPro" id="IPR017850">
    <property type="entry name" value="Alkaline_phosphatase_core_sf"/>
</dbReference>
<comment type="caution">
    <text evidence="2">The sequence shown here is derived from an EMBL/GenBank/DDBJ whole genome shotgun (WGS) entry which is preliminary data.</text>
</comment>
<dbReference type="InterPro" id="IPR000917">
    <property type="entry name" value="Sulfatase_N"/>
</dbReference>
<protein>
    <submittedName>
        <fullName evidence="2">Sulfatase</fullName>
    </submittedName>
</protein>